<dbReference type="Proteomes" id="UP000615446">
    <property type="component" value="Unassembled WGS sequence"/>
</dbReference>
<name>A0A8H3R0D5_9GLOM</name>
<proteinExistence type="predicted"/>
<gene>
    <name evidence="1" type="ORF">RCL2_002568500</name>
</gene>
<dbReference type="EMBL" id="BLAL01000278">
    <property type="protein sequence ID" value="GES99170.1"/>
    <property type="molecule type" value="Genomic_DNA"/>
</dbReference>
<evidence type="ECO:0000313" key="1">
    <source>
        <dbReference type="EMBL" id="GES99170.1"/>
    </source>
</evidence>
<evidence type="ECO:0000313" key="2">
    <source>
        <dbReference type="Proteomes" id="UP000615446"/>
    </source>
</evidence>
<comment type="caution">
    <text evidence="1">The sequence shown here is derived from an EMBL/GenBank/DDBJ whole genome shotgun (WGS) entry which is preliminary data.</text>
</comment>
<dbReference type="OrthoDB" id="2306360at2759"/>
<dbReference type="Gene3D" id="3.80.10.10">
    <property type="entry name" value="Ribonuclease Inhibitor"/>
    <property type="match status" value="1"/>
</dbReference>
<organism evidence="1 2">
    <name type="scientific">Rhizophagus clarus</name>
    <dbReference type="NCBI Taxonomy" id="94130"/>
    <lineage>
        <taxon>Eukaryota</taxon>
        <taxon>Fungi</taxon>
        <taxon>Fungi incertae sedis</taxon>
        <taxon>Mucoromycota</taxon>
        <taxon>Glomeromycotina</taxon>
        <taxon>Glomeromycetes</taxon>
        <taxon>Glomerales</taxon>
        <taxon>Glomeraceae</taxon>
        <taxon>Rhizophagus</taxon>
    </lineage>
</organism>
<evidence type="ECO:0008006" key="3">
    <source>
        <dbReference type="Google" id="ProtNLM"/>
    </source>
</evidence>
<dbReference type="InterPro" id="IPR032675">
    <property type="entry name" value="LRR_dom_sf"/>
</dbReference>
<dbReference type="SUPFAM" id="SSF52047">
    <property type="entry name" value="RNI-like"/>
    <property type="match status" value="1"/>
</dbReference>
<dbReference type="AlphaFoldDB" id="A0A8H3R0D5"/>
<protein>
    <recommendedName>
        <fullName evidence="3">F-box domain-containing protein</fullName>
    </recommendedName>
</protein>
<sequence>MSKFNKDVLFLIFEELNYDKNSLYSCLLVNRTWCETMVPILWRNPSQHLTTIDSANNLKDKILNVILSHLSKESRENLKNQGIDIFTEEYRRPLFNYINFWKYLDFIFLEKVILSKNIKNFEESKISILRKEILKLFVDKNRNTKFIQLITTDNPDYQLFNISGAEHYFSELETLSIHSYFGNCRNFLKGLTKVCKSIKNFRFNDVYYFINNSGLSEFIQEQKNLSDVAFVSDENYVYHNSVEPFYKSLEVSLIKHANTIQHLRIEWIPFTGVLSCLVNLVKLKISTRIPYFRNLNEVEYLKNSPLPNLKILKTFNIPIDILDYLTKNTNEQLIKISVHYSSIGSKSFIQVIYRNCPNLKYLKLSLSRNANSLIPEFENLLVNCQRLSKLILKLENIFSWDSVLLTLAKSSPNSLVTFEFHSNNNIIKLGAMRLFFDNWKNRNPMSLEVCSARYDTNDFEKTKLENLIREYKVKGIIKKSSVHSGNLALSSSARSENCIKYSYIPSKHYYH</sequence>
<accession>A0A8H3R0D5</accession>
<reference evidence="1" key="1">
    <citation type="submission" date="2019-10" db="EMBL/GenBank/DDBJ databases">
        <title>Conservation and host-specific expression of non-tandemly repeated heterogenous ribosome RNA gene in arbuscular mycorrhizal fungi.</title>
        <authorList>
            <person name="Maeda T."/>
            <person name="Kobayashi Y."/>
            <person name="Nakagawa T."/>
            <person name="Ezawa T."/>
            <person name="Yamaguchi K."/>
            <person name="Bino T."/>
            <person name="Nishimoto Y."/>
            <person name="Shigenobu S."/>
            <person name="Kawaguchi M."/>
        </authorList>
    </citation>
    <scope>NUCLEOTIDE SEQUENCE</scope>
    <source>
        <strain evidence="1">HR1</strain>
    </source>
</reference>